<organism evidence="2 3">
    <name type="scientific">Castilleja foliolosa</name>
    <dbReference type="NCBI Taxonomy" id="1961234"/>
    <lineage>
        <taxon>Eukaryota</taxon>
        <taxon>Viridiplantae</taxon>
        <taxon>Streptophyta</taxon>
        <taxon>Embryophyta</taxon>
        <taxon>Tracheophyta</taxon>
        <taxon>Spermatophyta</taxon>
        <taxon>Magnoliopsida</taxon>
        <taxon>eudicotyledons</taxon>
        <taxon>Gunneridae</taxon>
        <taxon>Pentapetalae</taxon>
        <taxon>asterids</taxon>
        <taxon>lamiids</taxon>
        <taxon>Lamiales</taxon>
        <taxon>Orobanchaceae</taxon>
        <taxon>Pedicularideae</taxon>
        <taxon>Castillejinae</taxon>
        <taxon>Castilleja</taxon>
    </lineage>
</organism>
<keyword evidence="1" id="KW-1133">Transmembrane helix</keyword>
<evidence type="ECO:0000256" key="1">
    <source>
        <dbReference type="SAM" id="Phobius"/>
    </source>
</evidence>
<accession>A0ABD3ELE6</accession>
<feature type="transmembrane region" description="Helical" evidence="1">
    <location>
        <begin position="45"/>
        <end position="66"/>
    </location>
</feature>
<protein>
    <submittedName>
        <fullName evidence="2">Uncharacterized protein</fullName>
    </submittedName>
</protein>
<evidence type="ECO:0000313" key="3">
    <source>
        <dbReference type="Proteomes" id="UP001632038"/>
    </source>
</evidence>
<feature type="transmembrane region" description="Helical" evidence="1">
    <location>
        <begin position="12"/>
        <end position="33"/>
    </location>
</feature>
<name>A0ABD3ELE6_9LAMI</name>
<dbReference type="EMBL" id="JAVIJP010000002">
    <property type="protein sequence ID" value="KAL3655034.1"/>
    <property type="molecule type" value="Genomic_DNA"/>
</dbReference>
<reference evidence="3" key="1">
    <citation type="journal article" date="2024" name="IScience">
        <title>Strigolactones Initiate the Formation of Haustorium-like Structures in Castilleja.</title>
        <authorList>
            <person name="Buerger M."/>
            <person name="Peterson D."/>
            <person name="Chory J."/>
        </authorList>
    </citation>
    <scope>NUCLEOTIDE SEQUENCE [LARGE SCALE GENOMIC DNA]</scope>
</reference>
<dbReference type="Proteomes" id="UP001632038">
    <property type="component" value="Unassembled WGS sequence"/>
</dbReference>
<evidence type="ECO:0000313" key="2">
    <source>
        <dbReference type="EMBL" id="KAL3655034.1"/>
    </source>
</evidence>
<sequence length="81" mass="9007">MITIQAPESSPLKFLLLHPICGLGLASGFWAAFNFYSFTLVQNSAQTLAIVWAVEASVVIPVYSLFRRSPDECSYVNKQPR</sequence>
<gene>
    <name evidence="2" type="ORF">CASFOL_000820</name>
</gene>
<dbReference type="AlphaFoldDB" id="A0ABD3ELE6"/>
<keyword evidence="1" id="KW-0812">Transmembrane</keyword>
<comment type="caution">
    <text evidence="2">The sequence shown here is derived from an EMBL/GenBank/DDBJ whole genome shotgun (WGS) entry which is preliminary data.</text>
</comment>
<proteinExistence type="predicted"/>
<keyword evidence="3" id="KW-1185">Reference proteome</keyword>
<keyword evidence="1" id="KW-0472">Membrane</keyword>